<accession>A0A8S3TB13</accession>
<organism evidence="2 3">
    <name type="scientific">Mytilus edulis</name>
    <name type="common">Blue mussel</name>
    <dbReference type="NCBI Taxonomy" id="6550"/>
    <lineage>
        <taxon>Eukaryota</taxon>
        <taxon>Metazoa</taxon>
        <taxon>Spiralia</taxon>
        <taxon>Lophotrochozoa</taxon>
        <taxon>Mollusca</taxon>
        <taxon>Bivalvia</taxon>
        <taxon>Autobranchia</taxon>
        <taxon>Pteriomorphia</taxon>
        <taxon>Mytilida</taxon>
        <taxon>Mytiloidea</taxon>
        <taxon>Mytilidae</taxon>
        <taxon>Mytilinae</taxon>
        <taxon>Mytilus</taxon>
    </lineage>
</organism>
<dbReference type="SUPFAM" id="SSF56436">
    <property type="entry name" value="C-type lectin-like"/>
    <property type="match status" value="1"/>
</dbReference>
<name>A0A8S3TB13_MYTED</name>
<evidence type="ECO:0000313" key="3">
    <source>
        <dbReference type="Proteomes" id="UP000683360"/>
    </source>
</evidence>
<reference evidence="2" key="1">
    <citation type="submission" date="2021-03" db="EMBL/GenBank/DDBJ databases">
        <authorList>
            <person name="Bekaert M."/>
        </authorList>
    </citation>
    <scope>NUCLEOTIDE SEQUENCE</scope>
</reference>
<dbReference type="OrthoDB" id="441660at2759"/>
<proteinExistence type="predicted"/>
<dbReference type="AlphaFoldDB" id="A0A8S3TB13"/>
<keyword evidence="3" id="KW-1185">Reference proteome</keyword>
<dbReference type="InterPro" id="IPR016186">
    <property type="entry name" value="C-type_lectin-like/link_sf"/>
</dbReference>
<dbReference type="InterPro" id="IPR016187">
    <property type="entry name" value="CTDL_fold"/>
</dbReference>
<feature type="chain" id="PRO_5035842491" evidence="1">
    <location>
        <begin position="20"/>
        <end position="180"/>
    </location>
</feature>
<dbReference type="EMBL" id="CAJPWZ010001976">
    <property type="protein sequence ID" value="CAG2227811.1"/>
    <property type="molecule type" value="Genomic_DNA"/>
</dbReference>
<dbReference type="Proteomes" id="UP000683360">
    <property type="component" value="Unassembled WGS sequence"/>
</dbReference>
<evidence type="ECO:0000256" key="1">
    <source>
        <dbReference type="SAM" id="SignalP"/>
    </source>
</evidence>
<sequence length="180" mass="19597">MKFCCSIVIILCTLDVSHCGILSGKCQSSNGTCGQRGYSCDATFGERWKQYGSCCNKRPCCKLAPCVSETCPAGFRLLPSQVTSTNCYLRGGSKTNWVNARSICAGTPGAYLWRPNTEQEAVAVTSEFNPGFVWTGANDLDQDGLYIFDTENSSFDFNALPFGSESLSIEILTLPTMLFI</sequence>
<keyword evidence="1" id="KW-0732">Signal</keyword>
<dbReference type="CDD" id="cd00037">
    <property type="entry name" value="CLECT"/>
    <property type="match status" value="1"/>
</dbReference>
<dbReference type="Gene3D" id="3.10.100.10">
    <property type="entry name" value="Mannose-Binding Protein A, subunit A"/>
    <property type="match status" value="1"/>
</dbReference>
<gene>
    <name evidence="2" type="ORF">MEDL_40803</name>
</gene>
<evidence type="ECO:0000313" key="2">
    <source>
        <dbReference type="EMBL" id="CAG2227811.1"/>
    </source>
</evidence>
<feature type="signal peptide" evidence="1">
    <location>
        <begin position="1"/>
        <end position="19"/>
    </location>
</feature>
<protein>
    <submittedName>
        <fullName evidence="2">Uncharacterized protein</fullName>
    </submittedName>
</protein>
<comment type="caution">
    <text evidence="2">The sequence shown here is derived from an EMBL/GenBank/DDBJ whole genome shotgun (WGS) entry which is preliminary data.</text>
</comment>